<dbReference type="OMA" id="DINCNQK"/>
<dbReference type="RefSeq" id="XP_001436282.1">
    <property type="nucleotide sequence ID" value="XM_001436245.1"/>
</dbReference>
<protein>
    <submittedName>
        <fullName evidence="1">Uncharacterized protein</fullName>
    </submittedName>
</protein>
<dbReference type="KEGG" id="ptm:GSPATT00007096001"/>
<keyword evidence="2" id="KW-1185">Reference proteome</keyword>
<dbReference type="OrthoDB" id="285757at2759"/>
<organism evidence="1 2">
    <name type="scientific">Paramecium tetraurelia</name>
    <dbReference type="NCBI Taxonomy" id="5888"/>
    <lineage>
        <taxon>Eukaryota</taxon>
        <taxon>Sar</taxon>
        <taxon>Alveolata</taxon>
        <taxon>Ciliophora</taxon>
        <taxon>Intramacronucleata</taxon>
        <taxon>Oligohymenophorea</taxon>
        <taxon>Peniculida</taxon>
        <taxon>Parameciidae</taxon>
        <taxon>Paramecium</taxon>
    </lineage>
</organism>
<reference evidence="1 2" key="1">
    <citation type="journal article" date="2006" name="Nature">
        <title>Global trends of whole-genome duplications revealed by the ciliate Paramecium tetraurelia.</title>
        <authorList>
            <consortium name="Genoscope"/>
            <person name="Aury J.-M."/>
            <person name="Jaillon O."/>
            <person name="Duret L."/>
            <person name="Noel B."/>
            <person name="Jubin C."/>
            <person name="Porcel B.M."/>
            <person name="Segurens B."/>
            <person name="Daubin V."/>
            <person name="Anthouard V."/>
            <person name="Aiach N."/>
            <person name="Arnaiz O."/>
            <person name="Billaut A."/>
            <person name="Beisson J."/>
            <person name="Blanc I."/>
            <person name="Bouhouche K."/>
            <person name="Camara F."/>
            <person name="Duharcourt S."/>
            <person name="Guigo R."/>
            <person name="Gogendeau D."/>
            <person name="Katinka M."/>
            <person name="Keller A.-M."/>
            <person name="Kissmehl R."/>
            <person name="Klotz C."/>
            <person name="Koll F."/>
            <person name="Le Moue A."/>
            <person name="Lepere C."/>
            <person name="Malinsky S."/>
            <person name="Nowacki M."/>
            <person name="Nowak J.K."/>
            <person name="Plattner H."/>
            <person name="Poulain J."/>
            <person name="Ruiz F."/>
            <person name="Serrano V."/>
            <person name="Zagulski M."/>
            <person name="Dessen P."/>
            <person name="Betermier M."/>
            <person name="Weissenbach J."/>
            <person name="Scarpelli C."/>
            <person name="Schachter V."/>
            <person name="Sperling L."/>
            <person name="Meyer E."/>
            <person name="Cohen J."/>
            <person name="Wincker P."/>
        </authorList>
    </citation>
    <scope>NUCLEOTIDE SEQUENCE [LARGE SCALE GENOMIC DNA]</scope>
    <source>
        <strain evidence="1 2">Stock d4-2</strain>
    </source>
</reference>
<dbReference type="HOGENOM" id="CLU_978117_0_0_1"/>
<dbReference type="InParanoid" id="A0CDL8"/>
<dbReference type="GeneID" id="5022067"/>
<evidence type="ECO:0000313" key="1">
    <source>
        <dbReference type="EMBL" id="CAK68885.1"/>
    </source>
</evidence>
<proteinExistence type="predicted"/>
<accession>A0CDL8</accession>
<dbReference type="Proteomes" id="UP000000600">
    <property type="component" value="Unassembled WGS sequence"/>
</dbReference>
<sequence length="285" mass="34399">MNKVTNSYLDFTKQYRNLGYKPVQEAYDRIDNPATKFDNFLKTSIFSKRLEKSSLNQTELYPKMRGPTKPDYIFIEHYPRFKEDINCNQKIFGQKQTQFHSDIFENIRNDFKQKNYSFQYTSDKLDYSKDLGLPIEPKQRLKELQSIKQEQELFKSLRQDVNFLNRKKRILDNLHKYETSSQTRQRNLSQLYQLLLGYDKYRNQNECLEFNNTNGLIGDQMNLSFHLSKDWNSKRRCETQRLDTFERVISQKPANLNVNTERMKYLKFRENCGRDYKIVNLTKDE</sequence>
<gene>
    <name evidence="1" type="ORF">GSPATT00007096001</name>
</gene>
<dbReference type="EMBL" id="CT868063">
    <property type="protein sequence ID" value="CAK68885.1"/>
    <property type="molecule type" value="Genomic_DNA"/>
</dbReference>
<dbReference type="AlphaFoldDB" id="A0CDL8"/>
<evidence type="ECO:0000313" key="2">
    <source>
        <dbReference type="Proteomes" id="UP000000600"/>
    </source>
</evidence>
<name>A0CDL8_PARTE</name>